<dbReference type="PANTHER" id="PTHR30336">
    <property type="entry name" value="INNER MEMBRANE PROTEIN, PROBABLE PERMEASE"/>
    <property type="match status" value="1"/>
</dbReference>
<reference evidence="2" key="2">
    <citation type="journal article" date="2021" name="Syst. Appl. Microbiol.">
        <title>Roseomonas hellenica sp. nov., isolated from roots of wild-growing Alkanna tinctoria.</title>
        <authorList>
            <person name="Rat A."/>
            <person name="Naranjo H.D."/>
            <person name="Lebbe L."/>
            <person name="Cnockaert M."/>
            <person name="Krigas N."/>
            <person name="Grigoriadou K."/>
            <person name="Maloupa E."/>
            <person name="Willems A."/>
        </authorList>
    </citation>
    <scope>NUCLEOTIDE SEQUENCE</scope>
    <source>
        <strain evidence="2">LMG 31228</strain>
    </source>
</reference>
<gene>
    <name evidence="2" type="ORF">GXW74_14840</name>
</gene>
<dbReference type="GO" id="GO:0000270">
    <property type="term" value="P:peptidoglycan metabolic process"/>
    <property type="evidence" value="ECO:0007669"/>
    <property type="project" value="TreeGrafter"/>
</dbReference>
<dbReference type="InterPro" id="IPR051599">
    <property type="entry name" value="Cell_Envelope_Assoc"/>
</dbReference>
<dbReference type="PANTHER" id="PTHR30336:SF4">
    <property type="entry name" value="ENVELOPE BIOGENESIS FACTOR ELYC"/>
    <property type="match status" value="1"/>
</dbReference>
<organism evidence="2 3">
    <name type="scientific">Neoroseomonas eburnea</name>
    <dbReference type="NCBI Taxonomy" id="1346889"/>
    <lineage>
        <taxon>Bacteria</taxon>
        <taxon>Pseudomonadati</taxon>
        <taxon>Pseudomonadota</taxon>
        <taxon>Alphaproteobacteria</taxon>
        <taxon>Acetobacterales</taxon>
        <taxon>Acetobacteraceae</taxon>
        <taxon>Neoroseomonas</taxon>
    </lineage>
</organism>
<dbReference type="GO" id="GO:0043164">
    <property type="term" value="P:Gram-negative-bacterium-type cell wall biogenesis"/>
    <property type="evidence" value="ECO:0007669"/>
    <property type="project" value="TreeGrafter"/>
</dbReference>
<name>A0A9X9XDI3_9PROT</name>
<comment type="caution">
    <text evidence="2">The sequence shown here is derived from an EMBL/GenBank/DDBJ whole genome shotgun (WGS) entry which is preliminary data.</text>
</comment>
<protein>
    <submittedName>
        <fullName evidence="2">YdcF family protein</fullName>
    </submittedName>
</protein>
<sequence>MGAAALLSLALVVGFAAFLVAVLDPPAPSAAETDGIVVLTGGSERVATGFRLLAEGSARRMLISGAHPEAGLAEIATAAGVDPARFAGRVTIGHAAASTRGNAAEAAAWVRGEEARSLRIVTAGYHMPRAMLELRRALPRTELVPHPVPSAVLRAPGALRRPAVWALLLGEYGRYLLARAGLSGLVATRREMRDL</sequence>
<feature type="domain" description="DUF218" evidence="1">
    <location>
        <begin position="34"/>
        <end position="172"/>
    </location>
</feature>
<evidence type="ECO:0000259" key="1">
    <source>
        <dbReference type="Pfam" id="PF02698"/>
    </source>
</evidence>
<dbReference type="CDD" id="cd06259">
    <property type="entry name" value="YdcF-like"/>
    <property type="match status" value="1"/>
</dbReference>
<dbReference type="Proteomes" id="UP001138709">
    <property type="component" value="Unassembled WGS sequence"/>
</dbReference>
<dbReference type="GO" id="GO:0005886">
    <property type="term" value="C:plasma membrane"/>
    <property type="evidence" value="ECO:0007669"/>
    <property type="project" value="TreeGrafter"/>
</dbReference>
<keyword evidence="3" id="KW-1185">Reference proteome</keyword>
<reference evidence="2" key="1">
    <citation type="submission" date="2020-01" db="EMBL/GenBank/DDBJ databases">
        <authorList>
            <person name="Rat A."/>
        </authorList>
    </citation>
    <scope>NUCLEOTIDE SEQUENCE</scope>
    <source>
        <strain evidence="2">LMG 31228</strain>
    </source>
</reference>
<dbReference type="Pfam" id="PF02698">
    <property type="entry name" value="DUF218"/>
    <property type="match status" value="1"/>
</dbReference>
<dbReference type="EMBL" id="JAAEDL010000014">
    <property type="protein sequence ID" value="MBR0681769.1"/>
    <property type="molecule type" value="Genomic_DNA"/>
</dbReference>
<accession>A0A9X9XDI3</accession>
<proteinExistence type="predicted"/>
<dbReference type="AlphaFoldDB" id="A0A9X9XDI3"/>
<evidence type="ECO:0000313" key="2">
    <source>
        <dbReference type="EMBL" id="MBR0681769.1"/>
    </source>
</evidence>
<evidence type="ECO:0000313" key="3">
    <source>
        <dbReference type="Proteomes" id="UP001138709"/>
    </source>
</evidence>
<dbReference type="InterPro" id="IPR003848">
    <property type="entry name" value="DUF218"/>
</dbReference>